<reference evidence="2 3" key="2">
    <citation type="journal article" date="2014" name="Int. J. Syst. Evol. Microbiol.">
        <title>Methanobacterium paludis sp. nov. and a novel strain of Methanobacterium lacus isolated from northern peatlands.</title>
        <authorList>
            <person name="Cadillo-Quiroz H."/>
            <person name="Brauer S.L."/>
            <person name="Goodson N."/>
            <person name="Yavitt J.B."/>
            <person name="Zinder S.H."/>
        </authorList>
    </citation>
    <scope>NUCLEOTIDE SEQUENCE [LARGE SCALE GENOMIC DNA]</scope>
    <source>
        <strain evidence="2 3">AL-21</strain>
    </source>
</reference>
<gene>
    <name evidence="2" type="ordered locus">Metbo_0891</name>
</gene>
<dbReference type="InterPro" id="IPR018701">
    <property type="entry name" value="DUF2206_membrane"/>
</dbReference>
<feature type="transmembrane region" description="Helical" evidence="1">
    <location>
        <begin position="107"/>
        <end position="128"/>
    </location>
</feature>
<feature type="transmembrane region" description="Helical" evidence="1">
    <location>
        <begin position="302"/>
        <end position="324"/>
    </location>
</feature>
<keyword evidence="1" id="KW-1133">Transmembrane helix</keyword>
<keyword evidence="3" id="KW-1185">Reference proteome</keyword>
<keyword evidence="1" id="KW-0812">Transmembrane</keyword>
<accession>F0TBR3</accession>
<sequence>MKFLNPFKINDWNIKYLLSIVILFQVLLWATTVLEFYNINIPLVRAISAFIALFFLNGMLILRILRIHNLDSIRNLLYSLGLGTASIMFFGMLVDLVYPYLGINYPISTVPLLITFTIFTGLLCYLSFRRDRDFDQPEILDTKGLSVPILAFLLLPFTAIFGTYLIDGYQNNILLIIMFFLIATVPFLVAFNKLNKKIYPLAIFSMALTLVLSTSLITNYITGWDINLEFYFTNLVNNASYWNSSIPDLLNAMLSLVIIVPIFSKISGMSIVIIYKVIYPLIFVFVPLGLYSLFKRQTNTKIAFFACFLFISIFMFFLEMPYLARQEIGELFFVLMIMLMVEKDISDRNIVILTVVFIPALLVSHYSMDYIYIFLATTAYLIILLRNLNLDKKYPKLGKWSILRFFFKPADSIERPKMRYKLQLILLFSITIVYYLFVSSSVLLNLTLTTINNLVTLSYLFLFNPNALMAVGIVTGEKSFLRSIALVFHLLIEAIIAVGILALIYRRTKMKINENFALFTVMSFVLLILVLVVPFLAGALNPERFYQIALIFLALFFVIGWLKLSELFNKLLKYRWKPESVKETSFKIMALFLAISLLFNSGVAYELLQDKPSSIVIHPSMDGPKFTNEELAGALWITDYRTNDEVHADTYRFLLLNGFIPYEKAKNTLYSPNTGSYMLLGTYNLESGKFGIPPAGSSVVQYYDISNITNVATSIYDNGGSKLFI</sequence>
<feature type="transmembrane region" description="Helical" evidence="1">
    <location>
        <begin position="77"/>
        <end position="101"/>
    </location>
</feature>
<feature type="transmembrane region" description="Helical" evidence="1">
    <location>
        <begin position="270"/>
        <end position="290"/>
    </location>
</feature>
<reference evidence="3" key="1">
    <citation type="submission" date="2011-02" db="EMBL/GenBank/DDBJ databases">
        <title>Complete sequence of Methanobacterium sp. AL-21.</title>
        <authorList>
            <consortium name="US DOE Joint Genome Institute"/>
            <person name="Lucas S."/>
            <person name="Copeland A."/>
            <person name="Lapidus A."/>
            <person name="Cheng J.-F."/>
            <person name="Goodwin L."/>
            <person name="Pitluck S."/>
            <person name="Chertkov O."/>
            <person name="Detter J.C."/>
            <person name="Han C."/>
            <person name="Tapia R."/>
            <person name="Land M."/>
            <person name="Hauser L."/>
            <person name="Kyrpides N."/>
            <person name="Ivanova N."/>
            <person name="Mikhailova N."/>
            <person name="Pagani I."/>
            <person name="Cadillo-Quiroz H."/>
            <person name="Imachi H."/>
            <person name="Zinder S."/>
            <person name="Liu W."/>
            <person name="Woyke T."/>
        </authorList>
    </citation>
    <scope>NUCLEOTIDE SEQUENCE [LARGE SCALE GENOMIC DNA]</scope>
    <source>
        <strain evidence="3">AL-21</strain>
    </source>
</reference>
<feature type="transmembrane region" description="Helical" evidence="1">
    <location>
        <begin position="345"/>
        <end position="364"/>
    </location>
</feature>
<feature type="transmembrane region" description="Helical" evidence="1">
    <location>
        <begin position="370"/>
        <end position="389"/>
    </location>
</feature>
<dbReference type="EMBL" id="CP002551">
    <property type="protein sequence ID" value="ADZ09140.1"/>
    <property type="molecule type" value="Genomic_DNA"/>
</dbReference>
<proteinExistence type="predicted"/>
<feature type="transmembrane region" description="Helical" evidence="1">
    <location>
        <begin position="12"/>
        <end position="31"/>
    </location>
</feature>
<dbReference type="HOGENOM" id="CLU_023226_0_0_2"/>
<evidence type="ECO:0008006" key="4">
    <source>
        <dbReference type="Google" id="ProtNLM"/>
    </source>
</evidence>
<dbReference type="Pfam" id="PF09971">
    <property type="entry name" value="DUF2206"/>
    <property type="match status" value="1"/>
</dbReference>
<evidence type="ECO:0000313" key="2">
    <source>
        <dbReference type="EMBL" id="ADZ09140.1"/>
    </source>
</evidence>
<dbReference type="STRING" id="877455.Metbo_0891"/>
<feature type="transmembrane region" description="Helical" evidence="1">
    <location>
        <begin position="172"/>
        <end position="191"/>
    </location>
</feature>
<dbReference type="eggNOG" id="arCOG00568">
    <property type="taxonomic scope" value="Archaea"/>
</dbReference>
<protein>
    <recommendedName>
        <fullName evidence="4">DUF2206 domain-containing protein</fullName>
    </recommendedName>
</protein>
<dbReference type="RefSeq" id="WP_013644491.1">
    <property type="nucleotide sequence ID" value="NC_015216.1"/>
</dbReference>
<dbReference type="Proteomes" id="UP000007490">
    <property type="component" value="Chromosome"/>
</dbReference>
<organism evidence="2 3">
    <name type="scientific">Methanobacterium lacus (strain AL-21)</name>
    <dbReference type="NCBI Taxonomy" id="877455"/>
    <lineage>
        <taxon>Archaea</taxon>
        <taxon>Methanobacteriati</taxon>
        <taxon>Methanobacteriota</taxon>
        <taxon>Methanomada group</taxon>
        <taxon>Methanobacteria</taxon>
        <taxon>Methanobacteriales</taxon>
        <taxon>Methanobacteriaceae</taxon>
        <taxon>Methanobacterium</taxon>
    </lineage>
</organism>
<feature type="transmembrane region" description="Helical" evidence="1">
    <location>
        <begin position="198"/>
        <end position="221"/>
    </location>
</feature>
<dbReference type="GeneID" id="10277340"/>
<dbReference type="AlphaFoldDB" id="F0TBR3"/>
<evidence type="ECO:0000313" key="3">
    <source>
        <dbReference type="Proteomes" id="UP000007490"/>
    </source>
</evidence>
<keyword evidence="1" id="KW-0472">Membrane</keyword>
<feature type="transmembrane region" description="Helical" evidence="1">
    <location>
        <begin position="424"/>
        <end position="444"/>
    </location>
</feature>
<feature type="transmembrane region" description="Helical" evidence="1">
    <location>
        <begin position="149"/>
        <end position="166"/>
    </location>
</feature>
<dbReference type="OrthoDB" id="292292at2157"/>
<feature type="transmembrane region" description="Helical" evidence="1">
    <location>
        <begin position="43"/>
        <end position="65"/>
    </location>
</feature>
<feature type="transmembrane region" description="Helical" evidence="1">
    <location>
        <begin position="585"/>
        <end position="605"/>
    </location>
</feature>
<evidence type="ECO:0000256" key="1">
    <source>
        <dbReference type="SAM" id="Phobius"/>
    </source>
</evidence>
<feature type="transmembrane region" description="Helical" evidence="1">
    <location>
        <begin position="545"/>
        <end position="564"/>
    </location>
</feature>
<feature type="transmembrane region" description="Helical" evidence="1">
    <location>
        <begin position="484"/>
        <end position="504"/>
    </location>
</feature>
<dbReference type="KEGG" id="mel:Metbo_0891"/>
<name>F0TBR3_METLA</name>
<feature type="transmembrane region" description="Helical" evidence="1">
    <location>
        <begin position="516"/>
        <end position="539"/>
    </location>
</feature>